<sequence>MFQFKLFFYTFFVTFLFKPIISDNNNTLLIIVSFDGFRYDYIERNLTDNIVNLKSNSSFAPYMNSVFPTKTFPNHFSIATGLYTEVHGVLDNKVYDSSNNKSLGYGYELFHYNDDVVPLWILNERGGGGRRSGCSMWPGSNFEYQGTLPSHFQLYNSSVPWEDRVDTVFGWFKHPDTPVNLAMVYFEQPDDICHKFGPNSPEINAEIARVDRIVQYMMQKAEETNLLNKLNFVFLSDHGGQAIEVPGNLINLDSYINKTWYIRDGVPPSLQIYPVKGKEIDVLKTLRAARKEKGANFTAYTQEQMLDRWHYRHCKRTPPILLLADLGYLFLPAENEKQYKITTSEIGTHGYDPVFSTMRAFFMATGPMFKRNFKIDPFENINIYPLAAHMLGLPLPLIAPNGTLSTLQDILVTKTSAADENSDENATTYIVAVIVMIIACIATLLGWLFLRNYLQHKEKLRKSSIASYKILNQGTDEERLYEVRDTQSSDCDDDCDSPT</sequence>
<keyword evidence="1" id="KW-1133">Transmembrane helix</keyword>
<accession>A0A1B6IGV4</accession>
<gene>
    <name evidence="3" type="ORF">g.7361</name>
</gene>
<dbReference type="InterPro" id="IPR002591">
    <property type="entry name" value="Phosphodiest/P_Trfase"/>
</dbReference>
<feature type="signal peptide" evidence="2">
    <location>
        <begin position="1"/>
        <end position="22"/>
    </location>
</feature>
<protein>
    <recommendedName>
        <fullName evidence="4">Extracellular Endonuclease subunit A domain-containing protein</fullName>
    </recommendedName>
</protein>
<dbReference type="Pfam" id="PF01663">
    <property type="entry name" value="Phosphodiest"/>
    <property type="match status" value="1"/>
</dbReference>
<dbReference type="SUPFAM" id="SSF53649">
    <property type="entry name" value="Alkaline phosphatase-like"/>
    <property type="match status" value="1"/>
</dbReference>
<dbReference type="AlphaFoldDB" id="A0A1B6IGV4"/>
<keyword evidence="1" id="KW-0472">Membrane</keyword>
<dbReference type="InterPro" id="IPR017850">
    <property type="entry name" value="Alkaline_phosphatase_core_sf"/>
</dbReference>
<dbReference type="CDD" id="cd16018">
    <property type="entry name" value="Enpp"/>
    <property type="match status" value="1"/>
</dbReference>
<dbReference type="GO" id="GO:0016787">
    <property type="term" value="F:hydrolase activity"/>
    <property type="evidence" value="ECO:0007669"/>
    <property type="project" value="UniProtKB-ARBA"/>
</dbReference>
<keyword evidence="1" id="KW-0812">Transmembrane</keyword>
<evidence type="ECO:0000256" key="1">
    <source>
        <dbReference type="SAM" id="Phobius"/>
    </source>
</evidence>
<keyword evidence="2" id="KW-0732">Signal</keyword>
<reference evidence="3" key="1">
    <citation type="submission" date="2015-11" db="EMBL/GenBank/DDBJ databases">
        <title>De novo transcriptome assembly of four potential Pierce s Disease insect vectors from Arizona vineyards.</title>
        <authorList>
            <person name="Tassone E.E."/>
        </authorList>
    </citation>
    <scope>NUCLEOTIDE SEQUENCE</scope>
</reference>
<name>A0A1B6IGV4_9HEMI</name>
<evidence type="ECO:0000313" key="3">
    <source>
        <dbReference type="EMBL" id="JAS86154.1"/>
    </source>
</evidence>
<proteinExistence type="predicted"/>
<dbReference type="Gene3D" id="3.30.1360.180">
    <property type="match status" value="1"/>
</dbReference>
<organism evidence="3">
    <name type="scientific">Homalodisca liturata</name>
    <dbReference type="NCBI Taxonomy" id="320908"/>
    <lineage>
        <taxon>Eukaryota</taxon>
        <taxon>Metazoa</taxon>
        <taxon>Ecdysozoa</taxon>
        <taxon>Arthropoda</taxon>
        <taxon>Hexapoda</taxon>
        <taxon>Insecta</taxon>
        <taxon>Pterygota</taxon>
        <taxon>Neoptera</taxon>
        <taxon>Paraneoptera</taxon>
        <taxon>Hemiptera</taxon>
        <taxon>Auchenorrhyncha</taxon>
        <taxon>Membracoidea</taxon>
        <taxon>Cicadellidae</taxon>
        <taxon>Cicadellinae</taxon>
        <taxon>Proconiini</taxon>
        <taxon>Homalodisca</taxon>
    </lineage>
</organism>
<dbReference type="Gene3D" id="3.40.720.10">
    <property type="entry name" value="Alkaline Phosphatase, subunit A"/>
    <property type="match status" value="1"/>
</dbReference>
<evidence type="ECO:0000256" key="2">
    <source>
        <dbReference type="SAM" id="SignalP"/>
    </source>
</evidence>
<evidence type="ECO:0008006" key="4">
    <source>
        <dbReference type="Google" id="ProtNLM"/>
    </source>
</evidence>
<dbReference type="PANTHER" id="PTHR10151:SF120">
    <property type="entry name" value="BIS(5'-ADENOSYL)-TRIPHOSPHATASE"/>
    <property type="match status" value="1"/>
</dbReference>
<dbReference type="EMBL" id="GECU01021552">
    <property type="protein sequence ID" value="JAS86154.1"/>
    <property type="molecule type" value="Transcribed_RNA"/>
</dbReference>
<feature type="chain" id="PRO_5008585157" description="Extracellular Endonuclease subunit A domain-containing protein" evidence="2">
    <location>
        <begin position="23"/>
        <end position="499"/>
    </location>
</feature>
<dbReference type="PANTHER" id="PTHR10151">
    <property type="entry name" value="ECTONUCLEOTIDE PYROPHOSPHATASE/PHOSPHODIESTERASE"/>
    <property type="match status" value="1"/>
</dbReference>
<feature type="transmembrane region" description="Helical" evidence="1">
    <location>
        <begin position="429"/>
        <end position="450"/>
    </location>
</feature>